<evidence type="ECO:0000313" key="2">
    <source>
        <dbReference type="EMBL" id="RLV58996.1"/>
    </source>
</evidence>
<dbReference type="InterPro" id="IPR016181">
    <property type="entry name" value="Acyl_CoA_acyltransferase"/>
</dbReference>
<keyword evidence="3" id="KW-1185">Reference proteome</keyword>
<evidence type="ECO:0000313" key="3">
    <source>
        <dbReference type="Proteomes" id="UP000281474"/>
    </source>
</evidence>
<keyword evidence="2" id="KW-0808">Transferase</keyword>
<dbReference type="CDD" id="cd04301">
    <property type="entry name" value="NAT_SF"/>
    <property type="match status" value="1"/>
</dbReference>
<dbReference type="PROSITE" id="PS51186">
    <property type="entry name" value="GNAT"/>
    <property type="match status" value="1"/>
</dbReference>
<sequence length="157" mass="17830">MYQITHIQTEQLTPEQLEDILEISRQISELDNGVTAEKIQQRLQDKAYLVSIAYVEGEPAGYKIGYALSNEQFYSWLGGVAKDYRNLGVAQQLLDAQEQWVQTKGYGVLKVKTMNQFKGMLCMLINNDYQLMGIESPVTDNLSSKIQLEKHFDSVCG</sequence>
<organism evidence="2 3">
    <name type="scientific">Parashewanella curva</name>
    <dbReference type="NCBI Taxonomy" id="2338552"/>
    <lineage>
        <taxon>Bacteria</taxon>
        <taxon>Pseudomonadati</taxon>
        <taxon>Pseudomonadota</taxon>
        <taxon>Gammaproteobacteria</taxon>
        <taxon>Alteromonadales</taxon>
        <taxon>Shewanellaceae</taxon>
        <taxon>Parashewanella</taxon>
    </lineage>
</organism>
<dbReference type="GO" id="GO:0016747">
    <property type="term" value="F:acyltransferase activity, transferring groups other than amino-acyl groups"/>
    <property type="evidence" value="ECO:0007669"/>
    <property type="project" value="InterPro"/>
</dbReference>
<dbReference type="OrthoDB" id="9812289at2"/>
<dbReference type="SUPFAM" id="SSF55729">
    <property type="entry name" value="Acyl-CoA N-acyltransferases (Nat)"/>
    <property type="match status" value="1"/>
</dbReference>
<dbReference type="RefSeq" id="WP_121839680.1">
    <property type="nucleotide sequence ID" value="NZ_ML014796.1"/>
</dbReference>
<protein>
    <submittedName>
        <fullName evidence="2">GNAT family N-acetyltransferase</fullName>
    </submittedName>
</protein>
<dbReference type="EMBL" id="QZEI01000047">
    <property type="protein sequence ID" value="RLV58996.1"/>
    <property type="molecule type" value="Genomic_DNA"/>
</dbReference>
<reference evidence="2 3" key="1">
    <citation type="submission" date="2018-09" db="EMBL/GenBank/DDBJ databases">
        <title>Phylogeny of the Shewanellaceae, and recommendation for two new genera, Pseudoshewanella and Parashewanella.</title>
        <authorList>
            <person name="Wang G."/>
        </authorList>
    </citation>
    <scope>NUCLEOTIDE SEQUENCE [LARGE SCALE GENOMIC DNA]</scope>
    <source>
        <strain evidence="2 3">C51</strain>
    </source>
</reference>
<dbReference type="InterPro" id="IPR000182">
    <property type="entry name" value="GNAT_dom"/>
</dbReference>
<dbReference type="Proteomes" id="UP000281474">
    <property type="component" value="Unassembled WGS sequence"/>
</dbReference>
<dbReference type="Pfam" id="PF00583">
    <property type="entry name" value="Acetyltransf_1"/>
    <property type="match status" value="1"/>
</dbReference>
<dbReference type="AlphaFoldDB" id="A0A3L8PUK3"/>
<gene>
    <name evidence="2" type="ORF">D5018_14295</name>
</gene>
<feature type="domain" description="N-acetyltransferase" evidence="1">
    <location>
        <begin position="7"/>
        <end position="153"/>
    </location>
</feature>
<dbReference type="Gene3D" id="3.40.630.30">
    <property type="match status" value="1"/>
</dbReference>
<accession>A0A3L8PUK3</accession>
<comment type="caution">
    <text evidence="2">The sequence shown here is derived from an EMBL/GenBank/DDBJ whole genome shotgun (WGS) entry which is preliminary data.</text>
</comment>
<evidence type="ECO:0000259" key="1">
    <source>
        <dbReference type="PROSITE" id="PS51186"/>
    </source>
</evidence>
<name>A0A3L8PUK3_9GAMM</name>
<proteinExistence type="predicted"/>